<dbReference type="InterPro" id="IPR009057">
    <property type="entry name" value="Homeodomain-like_sf"/>
</dbReference>
<evidence type="ECO:0000313" key="5">
    <source>
        <dbReference type="Proteomes" id="UP000321436"/>
    </source>
</evidence>
<dbReference type="AlphaFoldDB" id="A0A512RMK7"/>
<dbReference type="PRINTS" id="PR00455">
    <property type="entry name" value="HTHTETR"/>
</dbReference>
<protein>
    <recommendedName>
        <fullName evidence="3">HTH tetR-type domain-containing protein</fullName>
    </recommendedName>
</protein>
<organism evidence="4 5">
    <name type="scientific">Chitinophaga cymbidii</name>
    <dbReference type="NCBI Taxonomy" id="1096750"/>
    <lineage>
        <taxon>Bacteria</taxon>
        <taxon>Pseudomonadati</taxon>
        <taxon>Bacteroidota</taxon>
        <taxon>Chitinophagia</taxon>
        <taxon>Chitinophagales</taxon>
        <taxon>Chitinophagaceae</taxon>
        <taxon>Chitinophaga</taxon>
    </lineage>
</organism>
<dbReference type="PROSITE" id="PS50977">
    <property type="entry name" value="HTH_TETR_2"/>
    <property type="match status" value="1"/>
</dbReference>
<dbReference type="EMBL" id="BKAU01000003">
    <property type="protein sequence ID" value="GEP96936.1"/>
    <property type="molecule type" value="Genomic_DNA"/>
</dbReference>
<dbReference type="PANTHER" id="PTHR30328">
    <property type="entry name" value="TRANSCRIPTIONAL REPRESSOR"/>
    <property type="match status" value="1"/>
</dbReference>
<reference evidence="4 5" key="1">
    <citation type="submission" date="2019-07" db="EMBL/GenBank/DDBJ databases">
        <title>Whole genome shotgun sequence of Chitinophaga cymbidii NBRC 109752.</title>
        <authorList>
            <person name="Hosoyama A."/>
            <person name="Uohara A."/>
            <person name="Ohji S."/>
            <person name="Ichikawa N."/>
        </authorList>
    </citation>
    <scope>NUCLEOTIDE SEQUENCE [LARGE SCALE GENOMIC DNA]</scope>
    <source>
        <strain evidence="4 5">NBRC 109752</strain>
    </source>
</reference>
<feature type="domain" description="HTH tetR-type" evidence="3">
    <location>
        <begin position="5"/>
        <end position="65"/>
    </location>
</feature>
<keyword evidence="5" id="KW-1185">Reference proteome</keyword>
<dbReference type="InterPro" id="IPR036271">
    <property type="entry name" value="Tet_transcr_reg_TetR-rel_C_sf"/>
</dbReference>
<evidence type="ECO:0000313" key="4">
    <source>
        <dbReference type="EMBL" id="GEP96936.1"/>
    </source>
</evidence>
<evidence type="ECO:0000256" key="1">
    <source>
        <dbReference type="ARBA" id="ARBA00023125"/>
    </source>
</evidence>
<proteinExistence type="predicted"/>
<dbReference type="Pfam" id="PF17938">
    <property type="entry name" value="TetR_C_29"/>
    <property type="match status" value="1"/>
</dbReference>
<dbReference type="GO" id="GO:0003677">
    <property type="term" value="F:DNA binding"/>
    <property type="evidence" value="ECO:0007669"/>
    <property type="project" value="UniProtKB-UniRule"/>
</dbReference>
<accession>A0A512RMK7</accession>
<evidence type="ECO:0000256" key="2">
    <source>
        <dbReference type="PROSITE-ProRule" id="PRU00335"/>
    </source>
</evidence>
<gene>
    <name evidence="4" type="ORF">CCY01nite_31960</name>
</gene>
<dbReference type="PANTHER" id="PTHR30328:SF54">
    <property type="entry name" value="HTH-TYPE TRANSCRIPTIONAL REPRESSOR SCO4008"/>
    <property type="match status" value="1"/>
</dbReference>
<dbReference type="RefSeq" id="WP_146863962.1">
    <property type="nucleotide sequence ID" value="NZ_BKAU01000003.1"/>
</dbReference>
<evidence type="ECO:0000259" key="3">
    <source>
        <dbReference type="PROSITE" id="PS50977"/>
    </source>
</evidence>
<dbReference type="OrthoDB" id="9789566at2"/>
<name>A0A512RMK7_9BACT</name>
<dbReference type="InterPro" id="IPR050109">
    <property type="entry name" value="HTH-type_TetR-like_transc_reg"/>
</dbReference>
<dbReference type="Pfam" id="PF00440">
    <property type="entry name" value="TetR_N"/>
    <property type="match status" value="1"/>
</dbReference>
<dbReference type="SUPFAM" id="SSF48498">
    <property type="entry name" value="Tetracyclin repressor-like, C-terminal domain"/>
    <property type="match status" value="1"/>
</dbReference>
<feature type="DNA-binding region" description="H-T-H motif" evidence="2">
    <location>
        <begin position="28"/>
        <end position="47"/>
    </location>
</feature>
<dbReference type="InterPro" id="IPR001647">
    <property type="entry name" value="HTH_TetR"/>
</dbReference>
<dbReference type="Gene3D" id="1.10.357.10">
    <property type="entry name" value="Tetracycline Repressor, domain 2"/>
    <property type="match status" value="1"/>
</dbReference>
<dbReference type="Proteomes" id="UP000321436">
    <property type="component" value="Unassembled WGS sequence"/>
</dbReference>
<dbReference type="InterPro" id="IPR041474">
    <property type="entry name" value="NicS_C"/>
</dbReference>
<sequence length="202" mass="23122">MQTNNTTEQQIIAAARKIFVQKGLAGARMQDIADEAGINKAMLHYYYRSKDKLFEIVFDEAVSQLLAGVNDIFEKDMPAREKIVAAVEHYITSLNKAPYLPLFVVHEISQNPERILQKFSNTALLPNMRMFLKELAVEMENGTMRKVDPWQLMVSLISMCVFPFVGRPLLQAIFQVNDKAFAKTMEDRKKFITDFVLTSLKP</sequence>
<dbReference type="SUPFAM" id="SSF46689">
    <property type="entry name" value="Homeodomain-like"/>
    <property type="match status" value="1"/>
</dbReference>
<comment type="caution">
    <text evidence="4">The sequence shown here is derived from an EMBL/GenBank/DDBJ whole genome shotgun (WGS) entry which is preliminary data.</text>
</comment>
<keyword evidence="1 2" id="KW-0238">DNA-binding</keyword>